<proteinExistence type="predicted"/>
<dbReference type="EMBL" id="JACRSW010000027">
    <property type="protein sequence ID" value="MBC8557489.1"/>
    <property type="molecule type" value="Genomic_DNA"/>
</dbReference>
<comment type="caution">
    <text evidence="1">The sequence shown here is derived from an EMBL/GenBank/DDBJ whole genome shotgun (WGS) entry which is preliminary data.</text>
</comment>
<dbReference type="Proteomes" id="UP000637513">
    <property type="component" value="Unassembled WGS sequence"/>
</dbReference>
<name>A0ABR7MUK4_9FIRM</name>
<organism evidence="1 2">
    <name type="scientific">Jutongia hominis</name>
    <dbReference type="NCBI Taxonomy" id="2763664"/>
    <lineage>
        <taxon>Bacteria</taxon>
        <taxon>Bacillati</taxon>
        <taxon>Bacillota</taxon>
        <taxon>Clostridia</taxon>
        <taxon>Lachnospirales</taxon>
        <taxon>Lachnospiraceae</taxon>
        <taxon>Jutongia</taxon>
    </lineage>
</organism>
<dbReference type="RefSeq" id="WP_249304714.1">
    <property type="nucleotide sequence ID" value="NZ_JACRSW010000027.1"/>
</dbReference>
<evidence type="ECO:0000313" key="2">
    <source>
        <dbReference type="Proteomes" id="UP000637513"/>
    </source>
</evidence>
<evidence type="ECO:0008006" key="3">
    <source>
        <dbReference type="Google" id="ProtNLM"/>
    </source>
</evidence>
<reference evidence="1 2" key="1">
    <citation type="submission" date="2020-08" db="EMBL/GenBank/DDBJ databases">
        <title>Genome public.</title>
        <authorList>
            <person name="Liu C."/>
            <person name="Sun Q."/>
        </authorList>
    </citation>
    <scope>NUCLEOTIDE SEQUENCE [LARGE SCALE GENOMIC DNA]</scope>
    <source>
        <strain evidence="1 2">BX3</strain>
    </source>
</reference>
<sequence>MKKYLKLIVVTFVIQAICISMTPFFTMAASKKEHAVRIYNEFLGHTHKLWGYSAYRTVKTTSQGIKFRLFDINADGIPELLVHDERASNADGQLAIYGVVNGKIKFLSSYAIWEVTLYSNKKGGIYYEYCRGGGAGIYQRFDGKRIKEVQSWYAELNWDTSKLGKKKYYIGKKRVTKRIFDTNKKSMITAKYKIKISENPKNMYSNTSKNRKKYLR</sequence>
<accession>A0ABR7MUK4</accession>
<evidence type="ECO:0000313" key="1">
    <source>
        <dbReference type="EMBL" id="MBC8557489.1"/>
    </source>
</evidence>
<gene>
    <name evidence="1" type="ORF">H8700_07190</name>
</gene>
<protein>
    <recommendedName>
        <fullName evidence="3">FG-GAP repeat protein</fullName>
    </recommendedName>
</protein>
<keyword evidence="2" id="KW-1185">Reference proteome</keyword>